<dbReference type="PROSITE" id="PS01332">
    <property type="entry name" value="HTH_RRF2_1"/>
    <property type="match status" value="1"/>
</dbReference>
<dbReference type="AlphaFoldDB" id="A0A5Q2QGR8"/>
<accession>A0A5Q2QGR8</accession>
<dbReference type="RefSeq" id="WP_153714690.1">
    <property type="nucleotide sequence ID" value="NZ_CP045871.1"/>
</dbReference>
<dbReference type="InterPro" id="IPR000944">
    <property type="entry name" value="Tscrpt_reg_Rrf2"/>
</dbReference>
<dbReference type="InterPro" id="IPR036390">
    <property type="entry name" value="WH_DNA-bd_sf"/>
</dbReference>
<name>A0A5Q2QGR8_9GAMM</name>
<proteinExistence type="predicted"/>
<dbReference type="InterPro" id="IPR014290">
    <property type="entry name" value="SUF_FeS_clus_asmbl_reg"/>
</dbReference>
<dbReference type="Pfam" id="PF02082">
    <property type="entry name" value="Rrf2"/>
    <property type="match status" value="1"/>
</dbReference>
<dbReference type="NCBIfam" id="TIGR02944">
    <property type="entry name" value="suf_reg_Xantho"/>
    <property type="match status" value="1"/>
</dbReference>
<dbReference type="PANTHER" id="PTHR33221">
    <property type="entry name" value="WINGED HELIX-TURN-HELIX TRANSCRIPTIONAL REGULATOR, RRF2 FAMILY"/>
    <property type="match status" value="1"/>
</dbReference>
<dbReference type="PROSITE" id="PS51197">
    <property type="entry name" value="HTH_RRF2_2"/>
    <property type="match status" value="1"/>
</dbReference>
<dbReference type="InterPro" id="IPR030489">
    <property type="entry name" value="TR_Rrf2-type_CS"/>
</dbReference>
<organism evidence="1 2">
    <name type="scientific">Litorivicinus lipolyticus</name>
    <dbReference type="NCBI Taxonomy" id="418701"/>
    <lineage>
        <taxon>Bacteria</taxon>
        <taxon>Pseudomonadati</taxon>
        <taxon>Pseudomonadota</taxon>
        <taxon>Gammaproteobacteria</taxon>
        <taxon>Oceanospirillales</taxon>
        <taxon>Litorivicinaceae</taxon>
        <taxon>Litorivicinus</taxon>
    </lineage>
</organism>
<gene>
    <name evidence="1" type="ORF">GH975_11675</name>
</gene>
<sequence>MIRLSKMTDYASVVLTRLAVAAPTLQSAVCIADATRIPKPTVTKLLKLLTKAGLTHSVQGPRGGYQLARSARQIDLADIIGAIEGPSGVTECVTDHDLCDLTDHCHVMDHWHRVSVQINQLLRSVTLAELATPKLQRIPTLQVNDDY</sequence>
<dbReference type="EMBL" id="CP045871">
    <property type="protein sequence ID" value="QGG81187.1"/>
    <property type="molecule type" value="Genomic_DNA"/>
</dbReference>
<dbReference type="OrthoDB" id="9808360at2"/>
<dbReference type="Proteomes" id="UP000388235">
    <property type="component" value="Chromosome"/>
</dbReference>
<protein>
    <submittedName>
        <fullName evidence="1">SUF system Fe-S cluster assembly regulator</fullName>
    </submittedName>
</protein>
<dbReference type="InterPro" id="IPR036388">
    <property type="entry name" value="WH-like_DNA-bd_sf"/>
</dbReference>
<dbReference type="KEGG" id="llp:GH975_11675"/>
<dbReference type="GO" id="GO:0005829">
    <property type="term" value="C:cytosol"/>
    <property type="evidence" value="ECO:0007669"/>
    <property type="project" value="TreeGrafter"/>
</dbReference>
<reference evidence="1 2" key="1">
    <citation type="submission" date="2019-11" db="EMBL/GenBank/DDBJ databases">
        <authorList>
            <person name="Khan S.A."/>
            <person name="Jeon C.O."/>
            <person name="Chun B.H."/>
        </authorList>
    </citation>
    <scope>NUCLEOTIDE SEQUENCE [LARGE SCALE GENOMIC DNA]</scope>
    <source>
        <strain evidence="1 2">IMCC 1097</strain>
    </source>
</reference>
<dbReference type="NCBIfam" id="TIGR00738">
    <property type="entry name" value="rrf2_super"/>
    <property type="match status" value="1"/>
</dbReference>
<dbReference type="PANTHER" id="PTHR33221:SF2">
    <property type="entry name" value="TRANSCRIPTIONAL REGULATOR"/>
    <property type="match status" value="1"/>
</dbReference>
<evidence type="ECO:0000313" key="1">
    <source>
        <dbReference type="EMBL" id="QGG81187.1"/>
    </source>
</evidence>
<dbReference type="GO" id="GO:0003700">
    <property type="term" value="F:DNA-binding transcription factor activity"/>
    <property type="evidence" value="ECO:0007669"/>
    <property type="project" value="TreeGrafter"/>
</dbReference>
<dbReference type="SUPFAM" id="SSF46785">
    <property type="entry name" value="Winged helix' DNA-binding domain"/>
    <property type="match status" value="1"/>
</dbReference>
<evidence type="ECO:0000313" key="2">
    <source>
        <dbReference type="Proteomes" id="UP000388235"/>
    </source>
</evidence>
<keyword evidence="2" id="KW-1185">Reference proteome</keyword>
<dbReference type="Gene3D" id="1.10.10.10">
    <property type="entry name" value="Winged helix-like DNA-binding domain superfamily/Winged helix DNA-binding domain"/>
    <property type="match status" value="1"/>
</dbReference>